<dbReference type="PANTHER" id="PTHR44170:SF6">
    <property type="entry name" value="CONTACTIN"/>
    <property type="match status" value="1"/>
</dbReference>
<keyword evidence="4 14" id="KW-0812">Transmembrane</keyword>
<evidence type="ECO:0000256" key="3">
    <source>
        <dbReference type="ARBA" id="ARBA00022475"/>
    </source>
</evidence>
<sequence length="1127" mass="124577">PGRGTLVISRPRDEDLGQYQCFAENEWGIATSNSVFVRKAELNSFKDESPLAVSANEGSPFKLTCQPPDGWPKPNVYWLIQDIAGGIKSINNSRMTLDPEGNLWFSNVTRNDASDDFYYACAATSVFRNEYKLGNKVLLNVISTGASAGQNKYPPERQYVSRKSEVALRGKKVELYCIFGGTPLPQIVWSKNGELISPSDRITQGNYGKSLVIKHVSFEDEGSYTCEASNGVGSAQSYSINLNVMAVPYFTVEPEFVNAAEDETVEIRCEASGVPVPEIKWIHNGKPISESPPNSRRRVTSNSIVIEKLVKKDTGNYGCNATNSLGYVYKDVYVNVLALDPDITQPPTDMSTVDGKTVRITCRVFGAPKPEVKWIRNGQELTGGRYKTLDTGDLEIENVIFLDAGTYTCHASNKFGEVKASAELVVKEHTTITDEPEDYEVAAGATATFRCNAVTDPSLPLIIDWLSNGEPIDFEMEPRFIRSSDYSLMITKTTELDSGTYTCVAHTDLDEARAQATLIVQDVPNAPRLVGITCMSKEAIVQWIPMGDNRSPILRYTIQYNTSFAPDTWEISKDYVAASEQRFSVPMSPWANYTFRVLAWNKIGPSLPSPHSDICTTLADVPYKNPDNVMGKGTTPQNLVISWTTMPQVEHNAPKFMYRVYYKRDIPVPLQAPGNFTLNQVKSSTTAQLSWSPVPEDSVRGELQGYKIQTWTDKDGEKGMREIDIRGGNKTHALVTKFVPYSKNNVRILAYNGRYAGPASETLTFDTPEGVPGTVLSLEAFPMGSSALFLVWTRPAEPNGILTGYRIYYQVVNGTKLGTLLERKPHVMNPDDTTAKLAGLAPDTIYRVHIRATTRIGEGNDYFIEQKTRLSQRPDVPQFTWETVPVENGYSNVRVIWLPNLNGNPGSHFFVKYKLKGETISLMTDPEFLSKALEVRGLQSSEVYVMSIVAVDGDYMTESASQEVETSSEGPIIQPKENVATAGWFIGMMLAIAILLLVLIIVCVIKRNRGGKYAVHERELAAGRGDYPEEGGFHEYSQPLDTKSAGGRASLASSSHQDGKHPESDTDSMAEYGDGDTEGMNEDGSFIGQYGRHRRFTEDGSFIGQYGPKGRPEETPPIPTGTMATYV</sequence>
<feature type="region of interest" description="Disordered" evidence="13">
    <location>
        <begin position="1099"/>
        <end position="1127"/>
    </location>
</feature>
<evidence type="ECO:0000256" key="4">
    <source>
        <dbReference type="ARBA" id="ARBA00022692"/>
    </source>
</evidence>
<evidence type="ECO:0000256" key="12">
    <source>
        <dbReference type="ARBA" id="ARBA00023319"/>
    </source>
</evidence>
<keyword evidence="6" id="KW-0677">Repeat</keyword>
<dbReference type="InterPro" id="IPR003961">
    <property type="entry name" value="FN3_dom"/>
</dbReference>
<protein>
    <submittedName>
        <fullName evidence="17">Neuroglian-like protein</fullName>
    </submittedName>
</protein>
<keyword evidence="9 14" id="KW-0472">Membrane</keyword>
<dbReference type="PROSITE" id="PS50835">
    <property type="entry name" value="IG_LIKE"/>
    <property type="match status" value="5"/>
</dbReference>
<dbReference type="GO" id="GO:0005886">
    <property type="term" value="C:plasma membrane"/>
    <property type="evidence" value="ECO:0007669"/>
    <property type="project" value="UniProtKB-SubCell"/>
</dbReference>
<dbReference type="GO" id="GO:0098609">
    <property type="term" value="P:cell-cell adhesion"/>
    <property type="evidence" value="ECO:0007669"/>
    <property type="project" value="UniProtKB-ARBA"/>
</dbReference>
<dbReference type="SMART" id="SM00060">
    <property type="entry name" value="FN3"/>
    <property type="match status" value="4"/>
</dbReference>
<dbReference type="InterPro" id="IPR013783">
    <property type="entry name" value="Ig-like_fold"/>
</dbReference>
<dbReference type="InterPro" id="IPR003598">
    <property type="entry name" value="Ig_sub2"/>
</dbReference>
<dbReference type="PaxDb" id="67767-A0A0J7KZG9"/>
<keyword evidence="11" id="KW-0325">Glycoprotein</keyword>
<dbReference type="Gene3D" id="2.60.40.10">
    <property type="entry name" value="Immunoglobulins"/>
    <property type="match status" value="10"/>
</dbReference>
<evidence type="ECO:0000256" key="13">
    <source>
        <dbReference type="SAM" id="MobiDB-lite"/>
    </source>
</evidence>
<dbReference type="FunFam" id="2.60.40.10:FF:001928">
    <property type="entry name" value="neuroglian isoform X2"/>
    <property type="match status" value="1"/>
</dbReference>
<feature type="transmembrane region" description="Helical" evidence="14">
    <location>
        <begin position="982"/>
        <end position="1005"/>
    </location>
</feature>
<proteinExistence type="predicted"/>
<keyword evidence="5" id="KW-0732">Signal</keyword>
<dbReference type="InterPro" id="IPR003599">
    <property type="entry name" value="Ig_sub"/>
</dbReference>
<dbReference type="CDD" id="cd00063">
    <property type="entry name" value="FN3"/>
    <property type="match status" value="3"/>
</dbReference>
<dbReference type="FunFam" id="2.60.40.10:FF:000032">
    <property type="entry name" value="palladin isoform X1"/>
    <property type="match status" value="1"/>
</dbReference>
<keyword evidence="18" id="KW-1185">Reference proteome</keyword>
<evidence type="ECO:0000256" key="11">
    <source>
        <dbReference type="ARBA" id="ARBA00023180"/>
    </source>
</evidence>
<evidence type="ECO:0000256" key="1">
    <source>
        <dbReference type="ARBA" id="ARBA00004236"/>
    </source>
</evidence>
<dbReference type="Pfam" id="PF07679">
    <property type="entry name" value="I-set"/>
    <property type="match status" value="4"/>
</dbReference>
<evidence type="ECO:0000256" key="8">
    <source>
        <dbReference type="ARBA" id="ARBA00022989"/>
    </source>
</evidence>
<feature type="domain" description="Fibronectin type-III" evidence="16">
    <location>
        <begin position="774"/>
        <end position="874"/>
    </location>
</feature>
<dbReference type="PANTHER" id="PTHR44170">
    <property type="entry name" value="PROTEIN SIDEKICK"/>
    <property type="match status" value="1"/>
</dbReference>
<keyword evidence="10" id="KW-1015">Disulfide bond</keyword>
<organism evidence="17 18">
    <name type="scientific">Lasius niger</name>
    <name type="common">Black garden ant</name>
    <dbReference type="NCBI Taxonomy" id="67767"/>
    <lineage>
        <taxon>Eukaryota</taxon>
        <taxon>Metazoa</taxon>
        <taxon>Ecdysozoa</taxon>
        <taxon>Arthropoda</taxon>
        <taxon>Hexapoda</taxon>
        <taxon>Insecta</taxon>
        <taxon>Pterygota</taxon>
        <taxon>Neoptera</taxon>
        <taxon>Endopterygota</taxon>
        <taxon>Hymenoptera</taxon>
        <taxon>Apocrita</taxon>
        <taxon>Aculeata</taxon>
        <taxon>Formicoidea</taxon>
        <taxon>Formicidae</taxon>
        <taxon>Formicinae</taxon>
        <taxon>Lasius</taxon>
        <taxon>Lasius</taxon>
    </lineage>
</organism>
<gene>
    <name evidence="17" type="ORF">RF55_4001</name>
</gene>
<feature type="domain" description="Ig-like" evidence="15">
    <location>
        <begin position="57"/>
        <end position="134"/>
    </location>
</feature>
<dbReference type="SUPFAM" id="SSF48726">
    <property type="entry name" value="Immunoglobulin"/>
    <property type="match status" value="6"/>
</dbReference>
<dbReference type="Proteomes" id="UP000036403">
    <property type="component" value="Unassembled WGS sequence"/>
</dbReference>
<dbReference type="OrthoDB" id="6244967at2759"/>
<comment type="caution">
    <text evidence="17">The sequence shown here is derived from an EMBL/GenBank/DDBJ whole genome shotgun (WGS) entry which is preliminary data.</text>
</comment>
<keyword evidence="3" id="KW-1003">Cell membrane</keyword>
<dbReference type="InterPro" id="IPR036179">
    <property type="entry name" value="Ig-like_dom_sf"/>
</dbReference>
<feature type="domain" description="Ig-like" evidence="15">
    <location>
        <begin position="155"/>
        <end position="243"/>
    </location>
</feature>
<dbReference type="InterPro" id="IPR036116">
    <property type="entry name" value="FN3_sf"/>
</dbReference>
<dbReference type="FunFam" id="2.60.40.10:FF:000028">
    <property type="entry name" value="Neuronal cell adhesion molecule"/>
    <property type="match status" value="1"/>
</dbReference>
<accession>A0A0J7KZG9</accession>
<dbReference type="InterPro" id="IPR013098">
    <property type="entry name" value="Ig_I-set"/>
</dbReference>
<dbReference type="Pfam" id="PF00041">
    <property type="entry name" value="fn3"/>
    <property type="match status" value="3"/>
</dbReference>
<dbReference type="SMART" id="SM00408">
    <property type="entry name" value="IGc2"/>
    <property type="match status" value="5"/>
</dbReference>
<dbReference type="SMART" id="SM00409">
    <property type="entry name" value="IG"/>
    <property type="match status" value="5"/>
</dbReference>
<dbReference type="EMBL" id="LBMM01001776">
    <property type="protein sequence ID" value="KMQ95761.1"/>
    <property type="molecule type" value="Genomic_DNA"/>
</dbReference>
<evidence type="ECO:0000256" key="2">
    <source>
        <dbReference type="ARBA" id="ARBA00004479"/>
    </source>
</evidence>
<reference evidence="17 18" key="1">
    <citation type="submission" date="2015-04" db="EMBL/GenBank/DDBJ databases">
        <title>Lasius niger genome sequencing.</title>
        <authorList>
            <person name="Konorov E.A."/>
            <person name="Nikitin M.A."/>
            <person name="Kirill M.V."/>
            <person name="Chang P."/>
        </authorList>
    </citation>
    <scope>NUCLEOTIDE SEQUENCE [LARGE SCALE GENOMIC DNA]</scope>
    <source>
        <tissue evidence="17">Whole</tissue>
    </source>
</reference>
<dbReference type="AlphaFoldDB" id="A0A0J7KZG9"/>
<name>A0A0J7KZG9_LASNI</name>
<feature type="domain" description="Ig-like" evidence="15">
    <location>
        <begin position="430"/>
        <end position="519"/>
    </location>
</feature>
<dbReference type="FunFam" id="2.60.40.10:FF:001687">
    <property type="entry name" value="Neuroglian, isoform E"/>
    <property type="match status" value="1"/>
</dbReference>
<dbReference type="FunFam" id="2.60.40.10:FF:000005">
    <property type="entry name" value="Neuronal cell adhesion molecule"/>
    <property type="match status" value="1"/>
</dbReference>
<dbReference type="GO" id="GO:0009653">
    <property type="term" value="P:anatomical structure morphogenesis"/>
    <property type="evidence" value="ECO:0007669"/>
    <property type="project" value="UniProtKB-ARBA"/>
</dbReference>
<dbReference type="InterPro" id="IPR007110">
    <property type="entry name" value="Ig-like_dom"/>
</dbReference>
<feature type="domain" description="Ig-like" evidence="15">
    <location>
        <begin position="341"/>
        <end position="425"/>
    </location>
</feature>
<comment type="subcellular location">
    <subcellularLocation>
        <location evidence="1">Cell membrane</location>
    </subcellularLocation>
    <subcellularLocation>
        <location evidence="2">Membrane</location>
        <topology evidence="2">Single-pass type I membrane protein</topology>
    </subcellularLocation>
</comment>
<evidence type="ECO:0000256" key="14">
    <source>
        <dbReference type="SAM" id="Phobius"/>
    </source>
</evidence>
<dbReference type="SUPFAM" id="SSF49265">
    <property type="entry name" value="Fibronectin type III"/>
    <property type="match status" value="3"/>
</dbReference>
<evidence type="ECO:0000256" key="5">
    <source>
        <dbReference type="ARBA" id="ARBA00022729"/>
    </source>
</evidence>
<feature type="domain" description="Fibronectin type-III" evidence="16">
    <location>
        <begin position="523"/>
        <end position="620"/>
    </location>
</feature>
<evidence type="ECO:0000259" key="16">
    <source>
        <dbReference type="PROSITE" id="PS50853"/>
    </source>
</evidence>
<feature type="domain" description="Fibronectin type-III" evidence="16">
    <location>
        <begin position="672"/>
        <end position="770"/>
    </location>
</feature>
<feature type="compositionally biased region" description="Acidic residues" evidence="13">
    <location>
        <begin position="1065"/>
        <end position="1081"/>
    </location>
</feature>
<feature type="compositionally biased region" description="Low complexity" evidence="13">
    <location>
        <begin position="1044"/>
        <end position="1055"/>
    </location>
</feature>
<keyword evidence="7" id="KW-0130">Cell adhesion</keyword>
<dbReference type="PROSITE" id="PS50853">
    <property type="entry name" value="FN3"/>
    <property type="match status" value="3"/>
</dbReference>
<dbReference type="GO" id="GO:0030154">
    <property type="term" value="P:cell differentiation"/>
    <property type="evidence" value="ECO:0007669"/>
    <property type="project" value="UniProtKB-ARBA"/>
</dbReference>
<dbReference type="Pfam" id="PF13882">
    <property type="entry name" value="Bravo_FIGEY"/>
    <property type="match status" value="1"/>
</dbReference>
<dbReference type="FunFam" id="2.60.40.10:FF:000004">
    <property type="entry name" value="DCC isoform 1"/>
    <property type="match status" value="1"/>
</dbReference>
<dbReference type="STRING" id="67767.A0A0J7KZG9"/>
<feature type="domain" description="Ig-like" evidence="15">
    <location>
        <begin position="248"/>
        <end position="335"/>
    </location>
</feature>
<evidence type="ECO:0000256" key="6">
    <source>
        <dbReference type="ARBA" id="ARBA00022737"/>
    </source>
</evidence>
<evidence type="ECO:0000313" key="17">
    <source>
        <dbReference type="EMBL" id="KMQ95761.1"/>
    </source>
</evidence>
<evidence type="ECO:0000313" key="18">
    <source>
        <dbReference type="Proteomes" id="UP000036403"/>
    </source>
</evidence>
<evidence type="ECO:0000256" key="7">
    <source>
        <dbReference type="ARBA" id="ARBA00022889"/>
    </source>
</evidence>
<evidence type="ECO:0000256" key="10">
    <source>
        <dbReference type="ARBA" id="ARBA00023157"/>
    </source>
</evidence>
<evidence type="ECO:0000256" key="9">
    <source>
        <dbReference type="ARBA" id="ARBA00023136"/>
    </source>
</evidence>
<dbReference type="InterPro" id="IPR026966">
    <property type="entry name" value="Neurofascin/L1/NrCAM_C"/>
</dbReference>
<feature type="non-terminal residue" evidence="17">
    <location>
        <position position="1"/>
    </location>
</feature>
<keyword evidence="12" id="KW-0393">Immunoglobulin domain</keyword>
<evidence type="ECO:0000259" key="15">
    <source>
        <dbReference type="PROSITE" id="PS50835"/>
    </source>
</evidence>
<feature type="region of interest" description="Disordered" evidence="13">
    <location>
        <begin position="1025"/>
        <end position="1087"/>
    </location>
</feature>
<keyword evidence="8 14" id="KW-1133">Transmembrane helix</keyword>